<keyword evidence="4 6" id="KW-1133">Transmembrane helix</keyword>
<feature type="transmembrane region" description="Helical" evidence="6">
    <location>
        <begin position="271"/>
        <end position="291"/>
    </location>
</feature>
<feature type="transmembrane region" description="Helical" evidence="6">
    <location>
        <begin position="52"/>
        <end position="72"/>
    </location>
</feature>
<feature type="transmembrane region" description="Helical" evidence="6">
    <location>
        <begin position="79"/>
        <end position="97"/>
    </location>
</feature>
<feature type="transmembrane region" description="Helical" evidence="6">
    <location>
        <begin position="109"/>
        <end position="131"/>
    </location>
</feature>
<feature type="transmembrane region" description="Helical" evidence="6">
    <location>
        <begin position="245"/>
        <end position="264"/>
    </location>
</feature>
<feature type="transmembrane region" description="Helical" evidence="6">
    <location>
        <begin position="297"/>
        <end position="317"/>
    </location>
</feature>
<accession>A0A2N8PIN5</accession>
<dbReference type="EMBL" id="LJSN01000002">
    <property type="protein sequence ID" value="PNE40828.1"/>
    <property type="molecule type" value="Genomic_DNA"/>
</dbReference>
<evidence type="ECO:0000256" key="1">
    <source>
        <dbReference type="ARBA" id="ARBA00004651"/>
    </source>
</evidence>
<evidence type="ECO:0000313" key="8">
    <source>
        <dbReference type="EMBL" id="PNE40828.1"/>
    </source>
</evidence>
<keyword evidence="5 6" id="KW-0472">Membrane</keyword>
<sequence>MTIPQSSNSSPTWRLVILAIGTFVLGVDGFVLPGLLPDISKDLLVSTSTAGQLTTAFAVAYAIGSPVIATLTGRMDRRLVIGAGMIAFLVGMVLQAAGPTYAVVLVGRVVAALGAAAFQANAFAVAGVLAPPEQRARAFAVIGAGPSLAAILGVPFGLLIGQMWGWRGTLWTIVVLAALAAVLAGIAMPSMTLPATTMRERLAVLVNPRILILLAVSALVLAPTFLISSYSAAIVGVSTSGSSNAILGALLVYGAGFFLGNRLVGKFADRFSSLTVLTTGLGIVTLGSALLAVVQHWFVPTLVALFILGLMGSALFIPQQSRVFVAGGDVATVALSLNGSMNYVGTALGAGIGGAVLSVAGVLWLAPASAVIAALVAGFALLTAPERRAAKEPAPAPAQQAELTPNEA</sequence>
<protein>
    <submittedName>
        <fullName evidence="8">MFS transporter</fullName>
    </submittedName>
</protein>
<evidence type="ECO:0000313" key="9">
    <source>
        <dbReference type="Proteomes" id="UP000236047"/>
    </source>
</evidence>
<comment type="subcellular location">
    <subcellularLocation>
        <location evidence="1">Cell membrane</location>
        <topology evidence="1">Multi-pass membrane protein</topology>
    </subcellularLocation>
</comment>
<dbReference type="SUPFAM" id="SSF103473">
    <property type="entry name" value="MFS general substrate transporter"/>
    <property type="match status" value="1"/>
</dbReference>
<name>A0A2N8PIN5_STRNR</name>
<feature type="domain" description="Major facilitator superfamily (MFS) profile" evidence="7">
    <location>
        <begin position="14"/>
        <end position="388"/>
    </location>
</feature>
<feature type="transmembrane region" description="Helical" evidence="6">
    <location>
        <begin position="12"/>
        <end position="32"/>
    </location>
</feature>
<organism evidence="8 9">
    <name type="scientific">Streptomyces noursei</name>
    <name type="common">Streptomyces albulus</name>
    <dbReference type="NCBI Taxonomy" id="1971"/>
    <lineage>
        <taxon>Bacteria</taxon>
        <taxon>Bacillati</taxon>
        <taxon>Actinomycetota</taxon>
        <taxon>Actinomycetes</taxon>
        <taxon>Kitasatosporales</taxon>
        <taxon>Streptomycetaceae</taxon>
        <taxon>Streptomyces</taxon>
    </lineage>
</organism>
<evidence type="ECO:0000256" key="4">
    <source>
        <dbReference type="ARBA" id="ARBA00022989"/>
    </source>
</evidence>
<dbReference type="GO" id="GO:0022857">
    <property type="term" value="F:transmembrane transporter activity"/>
    <property type="evidence" value="ECO:0007669"/>
    <property type="project" value="InterPro"/>
</dbReference>
<dbReference type="InterPro" id="IPR036259">
    <property type="entry name" value="MFS_trans_sf"/>
</dbReference>
<reference evidence="9" key="1">
    <citation type="submission" date="2015-09" db="EMBL/GenBank/DDBJ databases">
        <authorList>
            <person name="Graham D.E."/>
            <person name="Mahan K.M."/>
            <person name="Klingeman D.M."/>
            <person name="Fida T."/>
            <person name="Giannone R.J."/>
            <person name="Hettich R.L."/>
            <person name="Parry R.J."/>
            <person name="Spain J.C."/>
        </authorList>
    </citation>
    <scope>NUCLEOTIDE SEQUENCE [LARGE SCALE GENOMIC DNA]</scope>
    <source>
        <strain evidence="9">JCM 4701</strain>
    </source>
</reference>
<gene>
    <name evidence="8" type="ORF">AOB60_08535</name>
</gene>
<proteinExistence type="predicted"/>
<evidence type="ECO:0000256" key="2">
    <source>
        <dbReference type="ARBA" id="ARBA00022475"/>
    </source>
</evidence>
<dbReference type="InterPro" id="IPR020846">
    <property type="entry name" value="MFS_dom"/>
</dbReference>
<evidence type="ECO:0000259" key="7">
    <source>
        <dbReference type="PROSITE" id="PS50850"/>
    </source>
</evidence>
<evidence type="ECO:0000256" key="6">
    <source>
        <dbReference type="SAM" id="Phobius"/>
    </source>
</evidence>
<feature type="transmembrane region" description="Helical" evidence="6">
    <location>
        <begin position="356"/>
        <end position="382"/>
    </location>
</feature>
<feature type="transmembrane region" description="Helical" evidence="6">
    <location>
        <begin position="210"/>
        <end position="233"/>
    </location>
</feature>
<dbReference type="InterPro" id="IPR050189">
    <property type="entry name" value="MFS_Efflux_Transporters"/>
</dbReference>
<dbReference type="PROSITE" id="PS50850">
    <property type="entry name" value="MFS"/>
    <property type="match status" value="1"/>
</dbReference>
<dbReference type="GO" id="GO:0005886">
    <property type="term" value="C:plasma membrane"/>
    <property type="evidence" value="ECO:0007669"/>
    <property type="project" value="UniProtKB-SubCell"/>
</dbReference>
<keyword evidence="2" id="KW-1003">Cell membrane</keyword>
<comment type="caution">
    <text evidence="8">The sequence shown here is derived from an EMBL/GenBank/DDBJ whole genome shotgun (WGS) entry which is preliminary data.</text>
</comment>
<dbReference type="InterPro" id="IPR011701">
    <property type="entry name" value="MFS"/>
</dbReference>
<dbReference type="Pfam" id="PF07690">
    <property type="entry name" value="MFS_1"/>
    <property type="match status" value="1"/>
</dbReference>
<dbReference type="AlphaFoldDB" id="A0A2N8PIN5"/>
<feature type="transmembrane region" description="Helical" evidence="6">
    <location>
        <begin position="170"/>
        <end position="189"/>
    </location>
</feature>
<dbReference type="Gene3D" id="1.20.1250.20">
    <property type="entry name" value="MFS general substrate transporter like domains"/>
    <property type="match status" value="2"/>
</dbReference>
<keyword evidence="9" id="KW-1185">Reference proteome</keyword>
<dbReference type="PANTHER" id="PTHR43124:SF3">
    <property type="entry name" value="CHLORAMPHENICOL EFFLUX PUMP RV0191"/>
    <property type="match status" value="1"/>
</dbReference>
<feature type="transmembrane region" description="Helical" evidence="6">
    <location>
        <begin position="138"/>
        <end position="164"/>
    </location>
</feature>
<evidence type="ECO:0000256" key="3">
    <source>
        <dbReference type="ARBA" id="ARBA00022692"/>
    </source>
</evidence>
<evidence type="ECO:0000256" key="5">
    <source>
        <dbReference type="ARBA" id="ARBA00023136"/>
    </source>
</evidence>
<dbReference type="CDD" id="cd17324">
    <property type="entry name" value="MFS_NepI_like"/>
    <property type="match status" value="1"/>
</dbReference>
<dbReference type="PANTHER" id="PTHR43124">
    <property type="entry name" value="PURINE EFFLUX PUMP PBUE"/>
    <property type="match status" value="1"/>
</dbReference>
<feature type="transmembrane region" description="Helical" evidence="6">
    <location>
        <begin position="324"/>
        <end position="344"/>
    </location>
</feature>
<dbReference type="Proteomes" id="UP000236047">
    <property type="component" value="Unassembled WGS sequence"/>
</dbReference>
<keyword evidence="3 6" id="KW-0812">Transmembrane</keyword>